<dbReference type="AlphaFoldDB" id="A0A087T3N2"/>
<evidence type="ECO:0000256" key="1">
    <source>
        <dbReference type="SAM" id="Phobius"/>
    </source>
</evidence>
<keyword evidence="1" id="KW-0812">Transmembrane</keyword>
<feature type="non-terminal residue" evidence="2">
    <location>
        <position position="176"/>
    </location>
</feature>
<keyword evidence="3" id="KW-1185">Reference proteome</keyword>
<evidence type="ECO:0000313" key="3">
    <source>
        <dbReference type="Proteomes" id="UP000054359"/>
    </source>
</evidence>
<feature type="transmembrane region" description="Helical" evidence="1">
    <location>
        <begin position="114"/>
        <end position="136"/>
    </location>
</feature>
<sequence length="176" mass="19232">MVWVGSLWLQSSRPLDARIFIILAMRFLIWLLLIVHLTCGNTSCSSLGLLKCRPVVMMYVNSVFPVRGACSVGGWVFTWDGVMCSAIEICAVDACGPSCFAFFALVPFCADSSVYFVSALLLCVAKFLTPIAPFAVKVLGDVMCFPADVGTRGQQYDSEGCWFALPNPFDIVAEIF</sequence>
<dbReference type="EMBL" id="KK113257">
    <property type="protein sequence ID" value="KFM59721.1"/>
    <property type="molecule type" value="Genomic_DNA"/>
</dbReference>
<feature type="transmembrane region" description="Helical" evidence="1">
    <location>
        <begin position="89"/>
        <end position="108"/>
    </location>
</feature>
<dbReference type="Proteomes" id="UP000054359">
    <property type="component" value="Unassembled WGS sequence"/>
</dbReference>
<name>A0A087T3N2_STEMI</name>
<protein>
    <submittedName>
        <fullName evidence="2">Uncharacterized protein</fullName>
    </submittedName>
</protein>
<gene>
    <name evidence="2" type="ORF">X975_19786</name>
</gene>
<accession>A0A087T3N2</accession>
<proteinExistence type="predicted"/>
<feature type="transmembrane region" description="Helical" evidence="1">
    <location>
        <begin position="58"/>
        <end position="77"/>
    </location>
</feature>
<keyword evidence="1" id="KW-1133">Transmembrane helix</keyword>
<evidence type="ECO:0000313" key="2">
    <source>
        <dbReference type="EMBL" id="KFM59721.1"/>
    </source>
</evidence>
<reference evidence="2 3" key="1">
    <citation type="submission" date="2013-11" db="EMBL/GenBank/DDBJ databases">
        <title>Genome sequencing of Stegodyphus mimosarum.</title>
        <authorList>
            <person name="Bechsgaard J."/>
        </authorList>
    </citation>
    <scope>NUCLEOTIDE SEQUENCE [LARGE SCALE GENOMIC DNA]</scope>
</reference>
<keyword evidence="1" id="KW-0472">Membrane</keyword>
<feature type="transmembrane region" description="Helical" evidence="1">
    <location>
        <begin position="19"/>
        <end position="38"/>
    </location>
</feature>
<organism evidence="2 3">
    <name type="scientific">Stegodyphus mimosarum</name>
    <name type="common">African social velvet spider</name>
    <dbReference type="NCBI Taxonomy" id="407821"/>
    <lineage>
        <taxon>Eukaryota</taxon>
        <taxon>Metazoa</taxon>
        <taxon>Ecdysozoa</taxon>
        <taxon>Arthropoda</taxon>
        <taxon>Chelicerata</taxon>
        <taxon>Arachnida</taxon>
        <taxon>Araneae</taxon>
        <taxon>Araneomorphae</taxon>
        <taxon>Entelegynae</taxon>
        <taxon>Eresoidea</taxon>
        <taxon>Eresidae</taxon>
        <taxon>Stegodyphus</taxon>
    </lineage>
</organism>